<evidence type="ECO:0000259" key="5">
    <source>
        <dbReference type="Pfam" id="PF00724"/>
    </source>
</evidence>
<dbReference type="SUPFAM" id="SSF51395">
    <property type="entry name" value="FMN-linked oxidoreductases"/>
    <property type="match status" value="1"/>
</dbReference>
<keyword evidence="3" id="KW-0560">Oxidoreductase</keyword>
<feature type="region of interest" description="Disordered" evidence="4">
    <location>
        <begin position="379"/>
        <end position="411"/>
    </location>
</feature>
<dbReference type="InterPro" id="IPR045247">
    <property type="entry name" value="Oye-like"/>
</dbReference>
<comment type="cofactor">
    <cofactor evidence="1">
        <name>FMN</name>
        <dbReference type="ChEBI" id="CHEBI:58210"/>
    </cofactor>
</comment>
<evidence type="ECO:0000313" key="7">
    <source>
        <dbReference type="Proteomes" id="UP000236754"/>
    </source>
</evidence>
<proteinExistence type="inferred from homology"/>
<dbReference type="PANTHER" id="PTHR22893:SF91">
    <property type="entry name" value="NADPH DEHYDROGENASE 2-RELATED"/>
    <property type="match status" value="1"/>
</dbReference>
<protein>
    <submittedName>
        <fullName evidence="6">N-ethylmaleimide reductase</fullName>
    </submittedName>
</protein>
<dbReference type="EMBL" id="FNVU01000017">
    <property type="protein sequence ID" value="SEG86285.1"/>
    <property type="molecule type" value="Genomic_DNA"/>
</dbReference>
<dbReference type="InterPro" id="IPR013785">
    <property type="entry name" value="Aldolase_TIM"/>
</dbReference>
<dbReference type="InterPro" id="IPR001155">
    <property type="entry name" value="OxRdtase_FMN_N"/>
</dbReference>
<dbReference type="Gene3D" id="3.20.20.70">
    <property type="entry name" value="Aldolase class I"/>
    <property type="match status" value="1"/>
</dbReference>
<gene>
    <name evidence="6" type="ORF">SAMN05216223_11755</name>
</gene>
<feature type="domain" description="NADH:flavin oxidoreductase/NADH oxidase N-terminal" evidence="5">
    <location>
        <begin position="56"/>
        <end position="380"/>
    </location>
</feature>
<dbReference type="FunFam" id="3.20.20.70:FF:000059">
    <property type="entry name" value="N-ethylmaleimide reductase, FMN-linked"/>
    <property type="match status" value="1"/>
</dbReference>
<evidence type="ECO:0000256" key="2">
    <source>
        <dbReference type="ARBA" id="ARBA00005979"/>
    </source>
</evidence>
<dbReference type="AlphaFoldDB" id="A0A1H6DP27"/>
<dbReference type="CDD" id="cd02933">
    <property type="entry name" value="OYE_like_FMN"/>
    <property type="match status" value="1"/>
</dbReference>
<dbReference type="GO" id="GO:0016628">
    <property type="term" value="F:oxidoreductase activity, acting on the CH-CH group of donors, NAD or NADP as acceptor"/>
    <property type="evidence" value="ECO:0007669"/>
    <property type="project" value="UniProtKB-ARBA"/>
</dbReference>
<dbReference type="GO" id="GO:0005829">
    <property type="term" value="C:cytosol"/>
    <property type="evidence" value="ECO:0007669"/>
    <property type="project" value="TreeGrafter"/>
</dbReference>
<dbReference type="GO" id="GO:0010181">
    <property type="term" value="F:FMN binding"/>
    <property type="evidence" value="ECO:0007669"/>
    <property type="project" value="InterPro"/>
</dbReference>
<evidence type="ECO:0000256" key="3">
    <source>
        <dbReference type="ARBA" id="ARBA00023002"/>
    </source>
</evidence>
<evidence type="ECO:0000313" key="6">
    <source>
        <dbReference type="EMBL" id="SEG86285.1"/>
    </source>
</evidence>
<dbReference type="Proteomes" id="UP000236754">
    <property type="component" value="Unassembled WGS sequence"/>
</dbReference>
<organism evidence="6 7">
    <name type="scientific">Actinacidiphila yanglinensis</name>
    <dbReference type="NCBI Taxonomy" id="310779"/>
    <lineage>
        <taxon>Bacteria</taxon>
        <taxon>Bacillati</taxon>
        <taxon>Actinomycetota</taxon>
        <taxon>Actinomycetes</taxon>
        <taxon>Kitasatosporales</taxon>
        <taxon>Streptomycetaceae</taxon>
        <taxon>Actinacidiphila</taxon>
    </lineage>
</organism>
<evidence type="ECO:0000256" key="4">
    <source>
        <dbReference type="SAM" id="MobiDB-lite"/>
    </source>
</evidence>
<sequence length="411" mass="43505">MVVAPQIDCRGGGRSGGLRAGPHGVHEVSIIGAGLAGYGGTGRADERLEAPVTTAFDPIDLGGIRLHNRIAMAPMTRSRAYAPGLAPTASTAAYYAQRASAGLIVTEGTQPSPVGQGYPDTPGLHSAEQVAAWREVTAAVRTAGGRIFAQLMHTGRIGHPSLLPEGLHPVGPSAVAAKGSVYTANGPKPFVVPRELTEDGIWQTIEDHAAAARNAMAAGFDGVEVHAANGYLTHQFLAPNSNTRTDHWGGDDRRRARFAAELVRAVASAIGPERTGLRISPGKPLGDIDEPEPDATYLELVRALEPIGPAYLHLVEGRDRALTLELRKRFGGAFLLNARAEQGHSGPEQLSLIEDGTADMLSFGALFLANPDLPRRLRLGGPYNSPQRETYYGGDDRGYTDYPALPATEEQ</sequence>
<dbReference type="Pfam" id="PF00724">
    <property type="entry name" value="Oxidored_FMN"/>
    <property type="match status" value="1"/>
</dbReference>
<accession>A0A1H6DP27</accession>
<dbReference type="PANTHER" id="PTHR22893">
    <property type="entry name" value="NADH OXIDOREDUCTASE-RELATED"/>
    <property type="match status" value="1"/>
</dbReference>
<comment type="similarity">
    <text evidence="2">Belongs to the NADH:flavin oxidoreductase/NADH oxidase family.</text>
</comment>
<reference evidence="6 7" key="1">
    <citation type="submission" date="2016-10" db="EMBL/GenBank/DDBJ databases">
        <authorList>
            <person name="de Groot N.N."/>
        </authorList>
    </citation>
    <scope>NUCLEOTIDE SEQUENCE [LARGE SCALE GENOMIC DNA]</scope>
    <source>
        <strain evidence="6 7">CGMCC 4.2023</strain>
    </source>
</reference>
<name>A0A1H6DP27_9ACTN</name>
<keyword evidence="7" id="KW-1185">Reference proteome</keyword>
<evidence type="ECO:0000256" key="1">
    <source>
        <dbReference type="ARBA" id="ARBA00001917"/>
    </source>
</evidence>